<accession>A0A2U3DR69</accession>
<proteinExistence type="predicted"/>
<dbReference type="EMBL" id="LCWV01000047">
    <property type="protein sequence ID" value="PWI64725.1"/>
    <property type="molecule type" value="Genomic_DNA"/>
</dbReference>
<comment type="caution">
    <text evidence="1">The sequence shown here is derived from an EMBL/GenBank/DDBJ whole genome shotgun (WGS) entry which is preliminary data.</text>
</comment>
<evidence type="ECO:0008006" key="3">
    <source>
        <dbReference type="Google" id="ProtNLM"/>
    </source>
</evidence>
<dbReference type="SUPFAM" id="SSF52047">
    <property type="entry name" value="RNI-like"/>
    <property type="match status" value="1"/>
</dbReference>
<dbReference type="Proteomes" id="UP000245956">
    <property type="component" value="Unassembled WGS sequence"/>
</dbReference>
<name>A0A2U3DR69_PURLI</name>
<dbReference type="Gene3D" id="3.80.10.10">
    <property type="entry name" value="Ribonuclease Inhibitor"/>
    <property type="match status" value="1"/>
</dbReference>
<dbReference type="AlphaFoldDB" id="A0A2U3DR69"/>
<protein>
    <recommendedName>
        <fullName evidence="3">F-box domain-containing protein</fullName>
    </recommendedName>
</protein>
<reference evidence="1 2" key="1">
    <citation type="journal article" date="2016" name="Front. Microbiol.">
        <title>Genome and transcriptome sequences reveal the specific parasitism of the nematophagous Purpureocillium lilacinum 36-1.</title>
        <authorList>
            <person name="Xie J."/>
            <person name="Li S."/>
            <person name="Mo C."/>
            <person name="Xiao X."/>
            <person name="Peng D."/>
            <person name="Wang G."/>
            <person name="Xiao Y."/>
        </authorList>
    </citation>
    <scope>NUCLEOTIDE SEQUENCE [LARGE SCALE GENOMIC DNA]</scope>
    <source>
        <strain evidence="1 2">36-1</strain>
    </source>
</reference>
<organism evidence="1 2">
    <name type="scientific">Purpureocillium lilacinum</name>
    <name type="common">Paecilomyces lilacinus</name>
    <dbReference type="NCBI Taxonomy" id="33203"/>
    <lineage>
        <taxon>Eukaryota</taxon>
        <taxon>Fungi</taxon>
        <taxon>Dikarya</taxon>
        <taxon>Ascomycota</taxon>
        <taxon>Pezizomycotina</taxon>
        <taxon>Sordariomycetes</taxon>
        <taxon>Hypocreomycetidae</taxon>
        <taxon>Hypocreales</taxon>
        <taxon>Ophiocordycipitaceae</taxon>
        <taxon>Purpureocillium</taxon>
    </lineage>
</organism>
<evidence type="ECO:0000313" key="2">
    <source>
        <dbReference type="Proteomes" id="UP000245956"/>
    </source>
</evidence>
<sequence length="700" mass="79138">MHTFIARILWRSIMIRPWSEYHLHKIPDAFPSPNFARLATHVRFHTNMQYATLSRCPHLKDDAHVWDSDEGDFDSDGDFELEPRFKQLSQRAKLLLDEFMDGQLQGFSWNLGTCVPPEILDTNGILPRKHHRIRSLSLTTDYACSQHEYFHDHCNIDLASFRNLRDLCWKGPRPEDLDTLAIAIRTNSQHLQSLQLDFVDWQELRENLGYIGDEEDENGIAAPDIFVYGILGLSDRSPRPILPAIRTLDLSHVPVAAAMVRVLNFNSLQSLTLRMCPGMDQFLKRILQSKLRIRLERLEIQEAEGRGSALGHVPDYLDAFEGLTELCLGQTGSAAALDLLKRIRRRHATLRRLVLHHRTCAMVRNFEEACDLPDMGISKFELSQMRKEPALNPFSKLDLEFLGLSCVPELLQHLLVPFRSKATLKILHVRQSASDLRHYASWAMKPTERSSIGYPNSELGFRDKFYQFLKWVFGPDGISSLQIVLFGDFAYGGRIAQKNVLLCRDPGSDNHFRVTNAVDAEWIEVRNGYRSVIAAGFIRVVEQLSGDARKSNVAFTTSVAAALDFEAVCTYDLRVVVMAIGLWRLLSTMIGTTMDNSAAASMRVSRQHTKRASSNYLAIQYTFTGCLFPIGTRHRVEMQSGLLSSIFSACFSRDVLTTPLSPRHFSTPLLTVVAFSLPVSLDPRAFQYSIAQASVAPPSG</sequence>
<evidence type="ECO:0000313" key="1">
    <source>
        <dbReference type="EMBL" id="PWI64725.1"/>
    </source>
</evidence>
<gene>
    <name evidence="1" type="ORF">PCL_08651</name>
</gene>
<dbReference type="InterPro" id="IPR032675">
    <property type="entry name" value="LRR_dom_sf"/>
</dbReference>